<feature type="domain" description="HPP transmembrane region" evidence="2">
    <location>
        <begin position="17"/>
        <end position="166"/>
    </location>
</feature>
<gene>
    <name evidence="3" type="ORF">GCM10011572_15310</name>
    <name evidence="4" type="ORF">GM672_05470</name>
</gene>
<protein>
    <submittedName>
        <fullName evidence="4">HPP family protein</fullName>
    </submittedName>
    <submittedName>
        <fullName evidence="3">Membrane protein</fullName>
    </submittedName>
</protein>
<dbReference type="Proteomes" id="UP000430634">
    <property type="component" value="Unassembled WGS sequence"/>
</dbReference>
<keyword evidence="1" id="KW-1133">Transmembrane helix</keyword>
<proteinExistence type="predicted"/>
<evidence type="ECO:0000256" key="1">
    <source>
        <dbReference type="SAM" id="Phobius"/>
    </source>
</evidence>
<evidence type="ECO:0000259" key="2">
    <source>
        <dbReference type="Pfam" id="PF04982"/>
    </source>
</evidence>
<feature type="transmembrane region" description="Helical" evidence="1">
    <location>
        <begin position="71"/>
        <end position="90"/>
    </location>
</feature>
<evidence type="ECO:0000313" key="3">
    <source>
        <dbReference type="EMBL" id="GGB94282.1"/>
    </source>
</evidence>
<dbReference type="InterPro" id="IPR007065">
    <property type="entry name" value="HPP"/>
</dbReference>
<feature type="transmembrane region" description="Helical" evidence="1">
    <location>
        <begin position="134"/>
        <end position="156"/>
    </location>
</feature>
<dbReference type="Proteomes" id="UP000622638">
    <property type="component" value="Unassembled WGS sequence"/>
</dbReference>
<keyword evidence="1" id="KW-0472">Membrane</keyword>
<sequence>MYAFLSKLRGDGADLPPQPSHKNVLLAWLGGVLAIAAVAALTDAMSTVLLLGSFGASCVLVFGYPDVPFSQPRNVVAGHVFSSAIGLVFLHLFGPTWWAVALAVGTAIAVMMMTRTVHPPAGSNPVIVFLSQPGWGFLLFPTMFGALVIVCVALAYNNATRSARYPKYW</sequence>
<dbReference type="PANTHER" id="PTHR33741:SF5">
    <property type="entry name" value="TRANSMEMBRANE PROTEIN DDB_G0269096-RELATED"/>
    <property type="match status" value="1"/>
</dbReference>
<feature type="transmembrane region" description="Helical" evidence="1">
    <location>
        <begin position="48"/>
        <end position="65"/>
    </location>
</feature>
<reference evidence="3" key="4">
    <citation type="submission" date="2024-05" db="EMBL/GenBank/DDBJ databases">
        <authorList>
            <person name="Sun Q."/>
            <person name="Zhou Y."/>
        </authorList>
    </citation>
    <scope>NUCLEOTIDE SEQUENCE</scope>
    <source>
        <strain evidence="3">CGMCC 1.15931</strain>
    </source>
</reference>
<keyword evidence="1" id="KW-0812">Transmembrane</keyword>
<dbReference type="Pfam" id="PF04982">
    <property type="entry name" value="TM_HPP"/>
    <property type="match status" value="1"/>
</dbReference>
<dbReference type="PANTHER" id="PTHR33741">
    <property type="entry name" value="TRANSMEMBRANE PROTEIN DDB_G0269096-RELATED"/>
    <property type="match status" value="1"/>
</dbReference>
<dbReference type="AlphaFoldDB" id="A0A6I3SV26"/>
<feature type="transmembrane region" description="Helical" evidence="1">
    <location>
        <begin position="24"/>
        <end position="41"/>
    </location>
</feature>
<evidence type="ECO:0000313" key="6">
    <source>
        <dbReference type="Proteomes" id="UP000622638"/>
    </source>
</evidence>
<dbReference type="EMBL" id="WNKZ01000009">
    <property type="protein sequence ID" value="MTV52182.1"/>
    <property type="molecule type" value="Genomic_DNA"/>
</dbReference>
<reference evidence="3" key="1">
    <citation type="journal article" date="2014" name="Int. J. Syst. Evol. Microbiol.">
        <title>Complete genome of a new Firmicutes species belonging to the dominant human colonic microbiota ('Ruminococcus bicirculans') reveals two chromosomes and a selective capacity to utilize plant glucans.</title>
        <authorList>
            <consortium name="NISC Comparative Sequencing Program"/>
            <person name="Wegmann U."/>
            <person name="Louis P."/>
            <person name="Goesmann A."/>
            <person name="Henrissat B."/>
            <person name="Duncan S.H."/>
            <person name="Flint H.J."/>
        </authorList>
    </citation>
    <scope>NUCLEOTIDE SEQUENCE</scope>
    <source>
        <strain evidence="3">CGMCC 1.15931</strain>
    </source>
</reference>
<keyword evidence="6" id="KW-1185">Reference proteome</keyword>
<comment type="caution">
    <text evidence="4">The sequence shown here is derived from an EMBL/GenBank/DDBJ whole genome shotgun (WGS) entry which is preliminary data.</text>
</comment>
<feature type="transmembrane region" description="Helical" evidence="1">
    <location>
        <begin position="97"/>
        <end position="114"/>
    </location>
</feature>
<dbReference type="RefSeq" id="WP_155469519.1">
    <property type="nucleotide sequence ID" value="NZ_BMKG01000005.1"/>
</dbReference>
<accession>A0A6I3SV26</accession>
<dbReference type="InterPro" id="IPR058581">
    <property type="entry name" value="TM_HPP"/>
</dbReference>
<evidence type="ECO:0000313" key="5">
    <source>
        <dbReference type="Proteomes" id="UP000430634"/>
    </source>
</evidence>
<evidence type="ECO:0000313" key="4">
    <source>
        <dbReference type="EMBL" id="MTV52182.1"/>
    </source>
</evidence>
<dbReference type="EMBL" id="BMKG01000005">
    <property type="protein sequence ID" value="GGB94282.1"/>
    <property type="molecule type" value="Genomic_DNA"/>
</dbReference>
<dbReference type="OrthoDB" id="9811720at2"/>
<organism evidence="4 5">
    <name type="scientific">Pseudoduganella buxea</name>
    <dbReference type="NCBI Taxonomy" id="1949069"/>
    <lineage>
        <taxon>Bacteria</taxon>
        <taxon>Pseudomonadati</taxon>
        <taxon>Pseudomonadota</taxon>
        <taxon>Betaproteobacteria</taxon>
        <taxon>Burkholderiales</taxon>
        <taxon>Oxalobacteraceae</taxon>
        <taxon>Telluria group</taxon>
        <taxon>Pseudoduganella</taxon>
    </lineage>
</organism>
<reference evidence="4 5" key="3">
    <citation type="submission" date="2019-11" db="EMBL/GenBank/DDBJ databases">
        <title>Type strains purchased from KCTC, JCM and DSMZ.</title>
        <authorList>
            <person name="Lu H."/>
        </authorList>
    </citation>
    <scope>NUCLEOTIDE SEQUENCE [LARGE SCALE GENOMIC DNA]</scope>
    <source>
        <strain evidence="4 5">KCTC 52429</strain>
    </source>
</reference>
<name>A0A6I3SV26_9BURK</name>
<reference evidence="6" key="2">
    <citation type="journal article" date="2019" name="Int. J. Syst. Evol. Microbiol.">
        <title>The Global Catalogue of Microorganisms (GCM) 10K type strain sequencing project: providing services to taxonomists for standard genome sequencing and annotation.</title>
        <authorList>
            <consortium name="The Broad Institute Genomics Platform"/>
            <consortium name="The Broad Institute Genome Sequencing Center for Infectious Disease"/>
            <person name="Wu L."/>
            <person name="Ma J."/>
        </authorList>
    </citation>
    <scope>NUCLEOTIDE SEQUENCE [LARGE SCALE GENOMIC DNA]</scope>
    <source>
        <strain evidence="6">CGMCC 1.15931</strain>
    </source>
</reference>